<dbReference type="PIRSF" id="PIRSF003698">
    <property type="entry name" value="VAC_C10L"/>
    <property type="match status" value="1"/>
</dbReference>
<proteinExistence type="predicted"/>
<evidence type="ECO:0000313" key="1">
    <source>
        <dbReference type="EMBL" id="ABQ43782.1"/>
    </source>
</evidence>
<evidence type="ECO:0000313" key="2">
    <source>
        <dbReference type="Proteomes" id="UP000099606"/>
    </source>
</evidence>
<dbReference type="Proteomes" id="UP000099606">
    <property type="component" value="Segment"/>
</dbReference>
<dbReference type="Pfam" id="PF03336">
    <property type="entry name" value="Pox_C4_C10"/>
    <property type="match status" value="1"/>
</dbReference>
<reference evidence="1 2" key="1">
    <citation type="journal article" date="2007" name="Virus Res.">
        <title>Comparative genetic analysis of genomic DNA sequences of two human isolates of Tanapox virus.</title>
        <authorList>
            <person name="Nazarian S.H."/>
            <person name="Barrett J.W."/>
            <person name="Frace A.M."/>
            <person name="Olsen-Rasmussen M."/>
            <person name="Khristova M."/>
            <person name="Shaban M."/>
            <person name="Neering S."/>
            <person name="Li Y."/>
            <person name="Damon I.K."/>
            <person name="Esposito J.J."/>
            <person name="Essani K."/>
            <person name="McFadden G."/>
        </authorList>
    </citation>
    <scope>NUCLEOTIDE SEQUENCE [LARGE SCALE GENOMIC DNA]</scope>
    <source>
        <strain evidence="1">TPV-RoC</strain>
    </source>
</reference>
<sequence length="333" mass="38503">MEVITDGVLRLKSFRDDFKGIKEELKFMLNSWEDSDILRHRQFIPCEILVLEKSERTKQVFGAIKRVLASSLTDYTVYVCEHLTIVKCFKGVGFDNRFSILTEDRHRGREYTLVLHLSSQKNGGKTDVCVGDKTVISTADDFLLEKRSEQLSNVVQEGEKIAVAVNVFLLRKEADVMFTLARFSKDVKFYEKEGDRNLCYALVEVNSPFAEVESFGVITDRSGRCLLVNRYQKLVKKVMVEKTFVDMCTEISFDGFYNLSNVEGKDMAWKELKAVKEDLWVPSSEEDYKFLRELVDYVSSNLKTKVDYYVLSTCDDDETQYVSLNVIRCYFSI</sequence>
<dbReference type="InterPro" id="IPR005004">
    <property type="entry name" value="Poxvirus_C4/C10"/>
</dbReference>
<gene>
    <name evidence="1" type="primary">151R</name>
</gene>
<protein>
    <submittedName>
        <fullName evidence="1">Uncharacterized protein 151R</fullName>
    </submittedName>
</protein>
<accession>A7XDD1</accession>
<dbReference type="EMBL" id="EF420157">
    <property type="protein sequence ID" value="ABQ43782.1"/>
    <property type="molecule type" value="Genomic_DNA"/>
</dbReference>
<name>A7XDD1_9POXV</name>
<organism evidence="1 2">
    <name type="scientific">Tanapox virus</name>
    <dbReference type="NCBI Taxonomy" id="99000"/>
    <lineage>
        <taxon>Viruses</taxon>
        <taxon>Varidnaviria</taxon>
        <taxon>Bamfordvirae</taxon>
        <taxon>Nucleocytoviricota</taxon>
        <taxon>Pokkesviricetes</taxon>
        <taxon>Chitovirales</taxon>
        <taxon>Poxviridae</taxon>
        <taxon>Chordopoxvirinae</taxon>
        <taxon>Yatapoxvirus</taxon>
        <taxon>Yatapoxvirus tanapox</taxon>
    </lineage>
</organism>